<evidence type="ECO:0000313" key="2">
    <source>
        <dbReference type="Proteomes" id="UP000037035"/>
    </source>
</evidence>
<dbReference type="Proteomes" id="UP000037035">
    <property type="component" value="Unassembled WGS sequence"/>
</dbReference>
<sequence length="497" mass="56546">MDPGYCHRVVSFWLGTTLCPPLRNLRTTLALRQPILSTAAPSKTTLVRPILLRCLLEPPKPNPPPALPPPPMEACLFRLTKAKGIPLSLTKDLFLCLLWSTSALRVYHVISTAETRSYRLAHKAPQRKSSHLCTTVTLQGLQALRNSDQPSQWKLPRIYRQRICVHPGQSPGRNFNHPSWRKTFRHIIINPQLDYPSLINFISTTTYQGTCIRTVYGRFKHAEVSPLMHKTCTKKNQQRSQGQGVFTLLLYTPSSILATADKKCPAKGYRTKSFGTSPFSMLLVPTSYLICHWDGNEIIEYKIEEHGSTQWIAKLWVIGVLEVVGRYWLNHSWGKIGQEVEQDFFAVITPFFLISMEMGCCVESIIFTWPLPPFNTHDFPTILSNNLIFVGKRIAYSASPHIIQYRNVCAYNMIFPHKTMCNKYVIWPSYFIFQSFSNQNYLPPFINSFANVVEYLCVLIPDYFNIGLQISELADNAGVSKKNSLGLHADCEPTSLT</sequence>
<accession>A0A0L6UND2</accession>
<name>A0A0L6UND2_9BASI</name>
<dbReference type="VEuPathDB" id="FungiDB:VP01_4628g1"/>
<organism evidence="1 2">
    <name type="scientific">Puccinia sorghi</name>
    <dbReference type="NCBI Taxonomy" id="27349"/>
    <lineage>
        <taxon>Eukaryota</taxon>
        <taxon>Fungi</taxon>
        <taxon>Dikarya</taxon>
        <taxon>Basidiomycota</taxon>
        <taxon>Pucciniomycotina</taxon>
        <taxon>Pucciniomycetes</taxon>
        <taxon>Pucciniales</taxon>
        <taxon>Pucciniaceae</taxon>
        <taxon>Puccinia</taxon>
    </lineage>
</organism>
<keyword evidence="2" id="KW-1185">Reference proteome</keyword>
<gene>
    <name evidence="1" type="ORF">VP01_4628g1</name>
</gene>
<reference evidence="1 2" key="1">
    <citation type="submission" date="2015-08" db="EMBL/GenBank/DDBJ databases">
        <title>Next Generation Sequencing and Analysis of the Genome of Puccinia sorghi L Schw, the Causal Agent of Maize Common Rust.</title>
        <authorList>
            <person name="Rochi L."/>
            <person name="Burguener G."/>
            <person name="Darino M."/>
            <person name="Turjanski A."/>
            <person name="Kreff E."/>
            <person name="Dieguez M.J."/>
            <person name="Sacco F."/>
        </authorList>
    </citation>
    <scope>NUCLEOTIDE SEQUENCE [LARGE SCALE GENOMIC DNA]</scope>
    <source>
        <strain evidence="1 2">RO10H11247</strain>
    </source>
</reference>
<comment type="caution">
    <text evidence="1">The sequence shown here is derived from an EMBL/GenBank/DDBJ whole genome shotgun (WGS) entry which is preliminary data.</text>
</comment>
<dbReference type="EMBL" id="LAVV01009755">
    <property type="protein sequence ID" value="KNZ50048.1"/>
    <property type="molecule type" value="Genomic_DNA"/>
</dbReference>
<dbReference type="AlphaFoldDB" id="A0A0L6UND2"/>
<protein>
    <submittedName>
        <fullName evidence="1">Uncharacterized protein</fullName>
    </submittedName>
</protein>
<proteinExistence type="predicted"/>
<evidence type="ECO:0000313" key="1">
    <source>
        <dbReference type="EMBL" id="KNZ50048.1"/>
    </source>
</evidence>